<gene>
    <name evidence="1" type="ORF">LSTR_LSTR014802</name>
</gene>
<evidence type="ECO:0000313" key="1">
    <source>
        <dbReference type="EMBL" id="RZF34843.1"/>
    </source>
</evidence>
<dbReference type="AlphaFoldDB" id="A0A482WMZ3"/>
<accession>A0A482WMZ3</accession>
<proteinExistence type="predicted"/>
<dbReference type="Proteomes" id="UP000291343">
    <property type="component" value="Unassembled WGS sequence"/>
</dbReference>
<dbReference type="EMBL" id="QKKF02030176">
    <property type="protein sequence ID" value="RZF34843.1"/>
    <property type="molecule type" value="Genomic_DNA"/>
</dbReference>
<sequence length="104" mass="12084">MKCLTLCYCNPNLLTIFSPSMEHKHPYCRQIAAVQTRGWIIERVPMPNGDVLEDQAINPQKAVDRGSWQTQFSGGFKPSLTNELLFKHRYRLRPQVIYRPPKLV</sequence>
<organism evidence="1 2">
    <name type="scientific">Laodelphax striatellus</name>
    <name type="common">Small brown planthopper</name>
    <name type="synonym">Delphax striatella</name>
    <dbReference type="NCBI Taxonomy" id="195883"/>
    <lineage>
        <taxon>Eukaryota</taxon>
        <taxon>Metazoa</taxon>
        <taxon>Ecdysozoa</taxon>
        <taxon>Arthropoda</taxon>
        <taxon>Hexapoda</taxon>
        <taxon>Insecta</taxon>
        <taxon>Pterygota</taxon>
        <taxon>Neoptera</taxon>
        <taxon>Paraneoptera</taxon>
        <taxon>Hemiptera</taxon>
        <taxon>Auchenorrhyncha</taxon>
        <taxon>Fulgoroidea</taxon>
        <taxon>Delphacidae</taxon>
        <taxon>Criomorphinae</taxon>
        <taxon>Laodelphax</taxon>
    </lineage>
</organism>
<evidence type="ECO:0000313" key="2">
    <source>
        <dbReference type="Proteomes" id="UP000291343"/>
    </source>
</evidence>
<name>A0A482WMZ3_LAOST</name>
<protein>
    <submittedName>
        <fullName evidence="1">Uncharacterized protein</fullName>
    </submittedName>
</protein>
<reference evidence="1 2" key="1">
    <citation type="journal article" date="2017" name="Gigascience">
        <title>Genome sequence of the small brown planthopper, Laodelphax striatellus.</title>
        <authorList>
            <person name="Zhu J."/>
            <person name="Jiang F."/>
            <person name="Wang X."/>
            <person name="Yang P."/>
            <person name="Bao Y."/>
            <person name="Zhao W."/>
            <person name="Wang W."/>
            <person name="Lu H."/>
            <person name="Wang Q."/>
            <person name="Cui N."/>
            <person name="Li J."/>
            <person name="Chen X."/>
            <person name="Luo L."/>
            <person name="Yu J."/>
            <person name="Kang L."/>
            <person name="Cui F."/>
        </authorList>
    </citation>
    <scope>NUCLEOTIDE SEQUENCE [LARGE SCALE GENOMIC DNA]</scope>
    <source>
        <strain evidence="1">Lst14</strain>
    </source>
</reference>
<comment type="caution">
    <text evidence="1">The sequence shown here is derived from an EMBL/GenBank/DDBJ whole genome shotgun (WGS) entry which is preliminary data.</text>
</comment>
<dbReference type="InParanoid" id="A0A482WMZ3"/>
<keyword evidence="2" id="KW-1185">Reference proteome</keyword>